<proteinExistence type="predicted"/>
<dbReference type="CDD" id="cd02042">
    <property type="entry name" value="ParAB_family"/>
    <property type="match status" value="1"/>
</dbReference>
<dbReference type="RefSeq" id="WP_106001266.1">
    <property type="nucleotide sequence ID" value="NZ_CP027527.1"/>
</dbReference>
<dbReference type="AlphaFoldDB" id="A4U4V0"/>
<dbReference type="PANTHER" id="PTHR13696:SF52">
    <property type="entry name" value="PARA FAMILY PROTEIN CT_582"/>
    <property type="match status" value="1"/>
</dbReference>
<dbReference type="SUPFAM" id="SSF52540">
    <property type="entry name" value="P-loop containing nucleoside triphosphate hydrolases"/>
    <property type="match status" value="1"/>
</dbReference>
<evidence type="ECO:0000256" key="2">
    <source>
        <dbReference type="ARBA" id="ARBA00074747"/>
    </source>
</evidence>
<dbReference type="Pfam" id="PF13614">
    <property type="entry name" value="AAA_31"/>
    <property type="match status" value="1"/>
</dbReference>
<keyword evidence="3" id="KW-0472">Membrane</keyword>
<organism evidence="5">
    <name type="scientific">Magnetospirillum gryphiswaldense</name>
    <dbReference type="NCBI Taxonomy" id="55518"/>
    <lineage>
        <taxon>Bacteria</taxon>
        <taxon>Pseudomonadati</taxon>
        <taxon>Pseudomonadota</taxon>
        <taxon>Alphaproteobacteria</taxon>
        <taxon>Rhodospirillales</taxon>
        <taxon>Rhodospirillaceae</taxon>
        <taxon>Magnetospirillum</taxon>
    </lineage>
</organism>
<reference evidence="5" key="1">
    <citation type="journal article" date="2007" name="J. Bacteriol.">
        <title>Comparative genome analysis of four magnetotactic bacteria reveals a complex set of group-specific genes implicated in magnetosome biomineralization and function.</title>
        <authorList>
            <person name="Richter M."/>
            <person name="Kube M."/>
            <person name="Bazylinski D.A."/>
            <person name="Lombardot T."/>
            <person name="Gloeckner F.O."/>
            <person name="Reinhardt R."/>
            <person name="Schueler D."/>
        </authorList>
    </citation>
    <scope>NUCLEOTIDE SEQUENCE</scope>
    <source>
        <strain evidence="5">MSR-1</strain>
    </source>
</reference>
<evidence type="ECO:0000256" key="1">
    <source>
        <dbReference type="ARBA" id="ARBA00057242"/>
    </source>
</evidence>
<keyword evidence="3" id="KW-1133">Transmembrane helix</keyword>
<accession>A4U4V0</accession>
<dbReference type="EMBL" id="CU459003">
    <property type="protein sequence ID" value="CAM77907.1"/>
    <property type="molecule type" value="Genomic_DNA"/>
</dbReference>
<evidence type="ECO:0000256" key="3">
    <source>
        <dbReference type="SAM" id="Phobius"/>
    </source>
</evidence>
<keyword evidence="3" id="KW-0812">Transmembrane</keyword>
<comment type="function">
    <text evidence="1">Involved in chromosome partition. Localize to both poles of the predivisional cell following completion of DNA replication.</text>
</comment>
<evidence type="ECO:0000313" key="5">
    <source>
        <dbReference type="EMBL" id="CAM77907.1"/>
    </source>
</evidence>
<protein>
    <recommendedName>
        <fullName evidence="2">Chromosome partitioning protein ParA</fullName>
    </recommendedName>
</protein>
<dbReference type="PANTHER" id="PTHR13696">
    <property type="entry name" value="P-LOOP CONTAINING NUCLEOSIDE TRIPHOSPHATE HYDROLASE"/>
    <property type="match status" value="1"/>
</dbReference>
<dbReference type="InterPro" id="IPR050678">
    <property type="entry name" value="DNA_Partitioning_ATPase"/>
</dbReference>
<dbReference type="FunFam" id="3.40.50.300:FF:000285">
    <property type="entry name" value="Sporulation initiation inhibitor Soj"/>
    <property type="match status" value="1"/>
</dbReference>
<evidence type="ECO:0000259" key="4">
    <source>
        <dbReference type="Pfam" id="PF13614"/>
    </source>
</evidence>
<feature type="domain" description="AAA" evidence="4">
    <location>
        <begin position="24"/>
        <end position="196"/>
    </location>
</feature>
<dbReference type="InterPro" id="IPR027417">
    <property type="entry name" value="P-loop_NTPase"/>
</dbReference>
<feature type="transmembrane region" description="Helical" evidence="3">
    <location>
        <begin position="342"/>
        <end position="364"/>
    </location>
</feature>
<dbReference type="InterPro" id="IPR025669">
    <property type="entry name" value="AAA_dom"/>
</dbReference>
<dbReference type="Gene3D" id="3.40.50.300">
    <property type="entry name" value="P-loop containing nucleotide triphosphate hydrolases"/>
    <property type="match status" value="1"/>
</dbReference>
<gene>
    <name evidence="5" type="ORF">MGR_3975</name>
</gene>
<sequence>MAEQEAADQSTDKPVGKSAAKPTIVTVFNQKGGVGKTTTSVNLAVCMAALGKRVVLLDLDSQSNATTNVGVTPPISTGAYQLLTGRAPADECLRKTDYENLRLIGGSDELAWADIELALQPECQGILGKALEKLPDNIDILVIDCPPAPGIVSVNALVAADVVVMPVMPSPHALDGLHKAWWNVNRVRSSYNHDLHTINIVLTMTEEGPLTQRLTEDIIAEFGPRVMPVLVPRDNVVIEAAARDLPVVSMAPQSPPARAYLRLAQLLLTRVLHMSGAPEDARLAEALEHETAADKLAVWSAELNGRRSKLAIPEPGESPEPGWTDAPEMAQAVIGPGAGWKIGVALGLVLLGAILGFAAAGAYFRFPL</sequence>
<name>A4U4V0_9PROT</name>